<evidence type="ECO:0000256" key="1">
    <source>
        <dbReference type="SAM" id="SignalP"/>
    </source>
</evidence>
<dbReference type="EMBL" id="FNAG01000010">
    <property type="protein sequence ID" value="SDD91394.1"/>
    <property type="molecule type" value="Genomic_DNA"/>
</dbReference>
<reference evidence="3 4" key="1">
    <citation type="submission" date="2016-10" db="EMBL/GenBank/DDBJ databases">
        <authorList>
            <person name="de Groot N.N."/>
        </authorList>
    </citation>
    <scope>NUCLEOTIDE SEQUENCE [LARGE SCALE GENOMIC DNA]</scope>
    <source>
        <strain evidence="3 4">DSM 16957</strain>
    </source>
</reference>
<gene>
    <name evidence="3" type="ORF">SAMN04488509_11074</name>
</gene>
<dbReference type="Pfam" id="PF04264">
    <property type="entry name" value="YceI"/>
    <property type="match status" value="1"/>
</dbReference>
<feature type="chain" id="PRO_5011585724" evidence="1">
    <location>
        <begin position="21"/>
        <end position="193"/>
    </location>
</feature>
<evidence type="ECO:0000313" key="4">
    <source>
        <dbReference type="Proteomes" id="UP000199603"/>
    </source>
</evidence>
<dbReference type="InterPro" id="IPR007372">
    <property type="entry name" value="Lipid/polyisoprenoid-bd_YceI"/>
</dbReference>
<evidence type="ECO:0000313" key="3">
    <source>
        <dbReference type="EMBL" id="SDD91394.1"/>
    </source>
</evidence>
<dbReference type="PANTHER" id="PTHR34406">
    <property type="entry name" value="PROTEIN YCEI"/>
    <property type="match status" value="1"/>
</dbReference>
<dbReference type="OrthoDB" id="9811006at2"/>
<dbReference type="STRING" id="265719.SAMN04488509_11074"/>
<dbReference type="SUPFAM" id="SSF101874">
    <property type="entry name" value="YceI-like"/>
    <property type="match status" value="1"/>
</dbReference>
<feature type="domain" description="Lipid/polyisoprenoid-binding YceI-like" evidence="2">
    <location>
        <begin position="24"/>
        <end position="188"/>
    </location>
</feature>
<accession>A0A1G6YLL1</accession>
<proteinExistence type="predicted"/>
<keyword evidence="1" id="KW-0732">Signal</keyword>
<dbReference type="SMART" id="SM00867">
    <property type="entry name" value="YceI"/>
    <property type="match status" value="1"/>
</dbReference>
<feature type="signal peptide" evidence="1">
    <location>
        <begin position="1"/>
        <end position="20"/>
    </location>
</feature>
<keyword evidence="4" id="KW-1185">Reference proteome</keyword>
<dbReference type="Proteomes" id="UP000199603">
    <property type="component" value="Unassembled WGS sequence"/>
</dbReference>
<dbReference type="InterPro" id="IPR036761">
    <property type="entry name" value="TTHA0802/YceI-like_sf"/>
</dbReference>
<dbReference type="RefSeq" id="WP_091244116.1">
    <property type="nucleotide sequence ID" value="NZ_FNAG01000010.1"/>
</dbReference>
<dbReference type="PANTHER" id="PTHR34406:SF1">
    <property type="entry name" value="PROTEIN YCEI"/>
    <property type="match status" value="1"/>
</dbReference>
<evidence type="ECO:0000259" key="2">
    <source>
        <dbReference type="SMART" id="SM00867"/>
    </source>
</evidence>
<sequence>MLKPIAAALLAASFAAPAFAAPQPVEIDLSHTRVWFYVNHLGFSDMYGDFTKFDIDLKVDPENLANSTVSASIDTSTVDMRHEGLNKHLKNADFFNVEQFPAMSFETTGVTQNGEGKLAVAGNLTLLGVTKPVTLDVTVNKIGEHPMRKTPWVGFNATATIKRSDFGMNYAVPAVGDDIKISIGLEGALKAAE</sequence>
<dbReference type="Gene3D" id="2.40.128.110">
    <property type="entry name" value="Lipid/polyisoprenoid-binding, YceI-like"/>
    <property type="match status" value="1"/>
</dbReference>
<name>A0A1G6YLL1_9GAMM</name>
<protein>
    <submittedName>
        <fullName evidence="3">Polyisoprenoid-binding protein YceI</fullName>
    </submittedName>
</protein>
<organism evidence="3 4">
    <name type="scientific">Aquimonas voraii</name>
    <dbReference type="NCBI Taxonomy" id="265719"/>
    <lineage>
        <taxon>Bacteria</taxon>
        <taxon>Pseudomonadati</taxon>
        <taxon>Pseudomonadota</taxon>
        <taxon>Gammaproteobacteria</taxon>
        <taxon>Lysobacterales</taxon>
        <taxon>Lysobacteraceae</taxon>
        <taxon>Aquimonas</taxon>
    </lineage>
</organism>
<dbReference type="AlphaFoldDB" id="A0A1G6YLL1"/>